<dbReference type="GO" id="GO:0016787">
    <property type="term" value="F:hydrolase activity"/>
    <property type="evidence" value="ECO:0007669"/>
    <property type="project" value="UniProtKB-KW"/>
</dbReference>
<dbReference type="STRING" id="166486.ERS852572_00966"/>
<feature type="domain" description="Calcineurin-like phosphoesterase" evidence="1">
    <location>
        <begin position="9"/>
        <end position="231"/>
    </location>
</feature>
<accession>A0A173SFE4</accession>
<dbReference type="Pfam" id="PF00149">
    <property type="entry name" value="Metallophos"/>
    <property type="match status" value="1"/>
</dbReference>
<keyword evidence="2" id="KW-0378">Hydrolase</keyword>
<sequence length="562" mass="66693">MDNVEKNYKIAFISDLHFDNISENTDNGISFLEAEEKKAEFIACLKRYFNDYIVCIVGDCYSNYKEMLNFIEELEQNKIYGFFVLGNHDYWSNGQKTYMEIIQFFKEKTNHFSYFRFLCTGKSYKVGELCFIGDTGWTSFKRDRKEVNKQEFNRLPENVFVKDFSCEKIIEMHNAWIEYANQMICKEKKLIILTHFPMVDFTETAYDCWWSSKTRFKIKKNYWNLFGHTHNKKQKRNNCVSSQQGYDGNNYVSYGIDDFGILCPKKLLTGTIISCKDYGLMELYKSKKILNEEISKSEVKKIKQRGYRRCRANADILDNLANNPIKYIERCKRILASYEKDTYIGYQLLNNVKLLDRIYQALFYLERCLCGAEKFDVKKFIISAVVSGYAYHDAIGYIGWMRPIDEYDIVRFYFVLLTVKKYSSDELWLGKIQRHASRYINFENVDIYLPVVDGKCLSVDEIIDCIEKDQMIEVKNGIGKTSRIQRKGNNIETIRTSSYSDSKLRTLKADIYSYLQENQGELEKLKERLTELREISEKKYMFVEKKYRKYDKANELFREEDS</sequence>
<dbReference type="PaxDb" id="166486-ERS852572_00966"/>
<protein>
    <submittedName>
        <fullName evidence="2">Predicted phosphoesterase or phosphohydrolase</fullName>
    </submittedName>
</protein>
<reference evidence="3 5" key="2">
    <citation type="journal article" date="2019" name="Nat. Med.">
        <title>A library of human gut bacterial isolates paired with longitudinal multiomics data enables mechanistic microbiome research.</title>
        <authorList>
            <person name="Poyet M."/>
            <person name="Groussin M."/>
            <person name="Gibbons S.M."/>
            <person name="Avila-Pacheco J."/>
            <person name="Jiang X."/>
            <person name="Kearney S.M."/>
            <person name="Perrotta A.R."/>
            <person name="Berdy B."/>
            <person name="Zhao S."/>
            <person name="Lieberman T.D."/>
            <person name="Swanson P.K."/>
            <person name="Smith M."/>
            <person name="Roesemann S."/>
            <person name="Alexander J.E."/>
            <person name="Rich S.A."/>
            <person name="Livny J."/>
            <person name="Vlamakis H."/>
            <person name="Clish C."/>
            <person name="Bullock K."/>
            <person name="Deik A."/>
            <person name="Scott J."/>
            <person name="Pierce K.A."/>
            <person name="Xavier R.J."/>
            <person name="Alm E.J."/>
        </authorList>
    </citation>
    <scope>NUCLEOTIDE SEQUENCE [LARGE SCALE GENOMIC DNA]</scope>
    <source>
        <strain evidence="3 5">BIOML-A1</strain>
    </source>
</reference>
<dbReference type="EMBL" id="WNAJ01000009">
    <property type="protein sequence ID" value="MTR85206.1"/>
    <property type="molecule type" value="Genomic_DNA"/>
</dbReference>
<dbReference type="InterPro" id="IPR004843">
    <property type="entry name" value="Calcineurin-like_PHP"/>
</dbReference>
<dbReference type="InterPro" id="IPR029052">
    <property type="entry name" value="Metallo-depent_PP-like"/>
</dbReference>
<dbReference type="Proteomes" id="UP000478483">
    <property type="component" value="Unassembled WGS sequence"/>
</dbReference>
<dbReference type="AlphaFoldDB" id="A0A173SFE4"/>
<dbReference type="SUPFAM" id="SSF56300">
    <property type="entry name" value="Metallo-dependent phosphatases"/>
    <property type="match status" value="1"/>
</dbReference>
<evidence type="ECO:0000313" key="5">
    <source>
        <dbReference type="Proteomes" id="UP000478483"/>
    </source>
</evidence>
<evidence type="ECO:0000313" key="2">
    <source>
        <dbReference type="EMBL" id="CUM89284.1"/>
    </source>
</evidence>
<gene>
    <name evidence="2" type="ORF">ERS852572_00966</name>
    <name evidence="3" type="ORF">GMD50_09040</name>
</gene>
<name>A0A173SFE4_9FIRM</name>
<reference evidence="2 4" key="1">
    <citation type="submission" date="2015-09" db="EMBL/GenBank/DDBJ databases">
        <authorList>
            <consortium name="Pathogen Informatics"/>
        </authorList>
    </citation>
    <scope>NUCLEOTIDE SEQUENCE [LARGE SCALE GENOMIC DNA]</scope>
    <source>
        <strain evidence="2 4">2789STDY5834960</strain>
    </source>
</reference>
<dbReference type="PANTHER" id="PTHR37844">
    <property type="entry name" value="SER/THR PROTEIN PHOSPHATASE SUPERFAMILY (AFU_ORTHOLOGUE AFUA_1G14840)"/>
    <property type="match status" value="1"/>
</dbReference>
<evidence type="ECO:0000259" key="1">
    <source>
        <dbReference type="Pfam" id="PF00149"/>
    </source>
</evidence>
<dbReference type="Gene3D" id="3.60.21.10">
    <property type="match status" value="1"/>
</dbReference>
<evidence type="ECO:0000313" key="4">
    <source>
        <dbReference type="Proteomes" id="UP000095350"/>
    </source>
</evidence>
<dbReference type="RefSeq" id="WP_055193537.1">
    <property type="nucleotide sequence ID" value="NZ_CABIYH010000006.1"/>
</dbReference>
<proteinExistence type="predicted"/>
<dbReference type="Proteomes" id="UP000095350">
    <property type="component" value="Unassembled WGS sequence"/>
</dbReference>
<organism evidence="2 4">
    <name type="scientific">Roseburia intestinalis</name>
    <dbReference type="NCBI Taxonomy" id="166486"/>
    <lineage>
        <taxon>Bacteria</taxon>
        <taxon>Bacillati</taxon>
        <taxon>Bacillota</taxon>
        <taxon>Clostridia</taxon>
        <taxon>Lachnospirales</taxon>
        <taxon>Lachnospiraceae</taxon>
        <taxon>Roseburia</taxon>
    </lineage>
</organism>
<evidence type="ECO:0000313" key="3">
    <source>
        <dbReference type="EMBL" id="MTR85206.1"/>
    </source>
</evidence>
<dbReference type="EMBL" id="CYXZ01000006">
    <property type="protein sequence ID" value="CUM89284.1"/>
    <property type="molecule type" value="Genomic_DNA"/>
</dbReference>
<dbReference type="PANTHER" id="PTHR37844:SF2">
    <property type="entry name" value="SER_THR PROTEIN PHOSPHATASE SUPERFAMILY (AFU_ORTHOLOGUE AFUA_1G14840)"/>
    <property type="match status" value="1"/>
</dbReference>
<dbReference type="OrthoDB" id="113290at2"/>